<dbReference type="RefSeq" id="WP_167338109.1">
    <property type="nucleotide sequence ID" value="NZ_BAABDZ010000023.1"/>
</dbReference>
<evidence type="ECO:0000313" key="1">
    <source>
        <dbReference type="EMBL" id="CUA80602.1"/>
    </source>
</evidence>
<dbReference type="Proteomes" id="UP000182738">
    <property type="component" value="Unassembled WGS sequence"/>
</dbReference>
<reference evidence="2" key="1">
    <citation type="submission" date="2015-08" db="EMBL/GenBank/DDBJ databases">
        <authorList>
            <person name="Varghese N."/>
        </authorList>
    </citation>
    <scope>NUCLEOTIDE SEQUENCE [LARGE SCALE GENOMIC DNA]</scope>
    <source>
        <strain evidence="2">DSM 27374</strain>
    </source>
</reference>
<gene>
    <name evidence="1" type="ORF">Ga0061060_1126</name>
</gene>
<evidence type="ECO:0000313" key="2">
    <source>
        <dbReference type="Proteomes" id="UP000182738"/>
    </source>
</evidence>
<dbReference type="EMBL" id="CYGZ01000012">
    <property type="protein sequence ID" value="CUA80602.1"/>
    <property type="molecule type" value="Genomic_DNA"/>
</dbReference>
<dbReference type="STRING" id="1325335.GCA_001418025_01914"/>
<accession>A0A0K6GPQ9</accession>
<name>A0A0K6GPQ9_9BACL</name>
<organism evidence="1 2">
    <name type="scientific">Anoxybacillus suryakundensis</name>
    <dbReference type="NCBI Taxonomy" id="1325335"/>
    <lineage>
        <taxon>Bacteria</taxon>
        <taxon>Bacillati</taxon>
        <taxon>Bacillota</taxon>
        <taxon>Bacilli</taxon>
        <taxon>Bacillales</taxon>
        <taxon>Anoxybacillaceae</taxon>
        <taxon>Anoxybacillus</taxon>
    </lineage>
</organism>
<sequence>MDKRRTIIEDGVAFAEQEINRYFYEHQGEEVVPFYIGNNTPAIRVSKQEE</sequence>
<keyword evidence="2" id="KW-1185">Reference proteome</keyword>
<dbReference type="AlphaFoldDB" id="A0A0K6GPQ9"/>
<proteinExistence type="predicted"/>
<protein>
    <submittedName>
        <fullName evidence="1">Uncharacterized protein</fullName>
    </submittedName>
</protein>